<keyword evidence="2" id="KW-0489">Methyltransferase</keyword>
<protein>
    <submittedName>
        <fullName evidence="2">Class I SAM-dependent methyltransferase</fullName>
    </submittedName>
</protein>
<dbReference type="CDD" id="cd02440">
    <property type="entry name" value="AdoMet_MTases"/>
    <property type="match status" value="1"/>
</dbReference>
<dbReference type="SUPFAM" id="SSF53335">
    <property type="entry name" value="S-adenosyl-L-methionine-dependent methyltransferases"/>
    <property type="match status" value="1"/>
</dbReference>
<comment type="caution">
    <text evidence="2">The sequence shown here is derived from an EMBL/GenBank/DDBJ whole genome shotgun (WGS) entry which is preliminary data.</text>
</comment>
<dbReference type="Proteomes" id="UP000808337">
    <property type="component" value="Unassembled WGS sequence"/>
</dbReference>
<sequence length="249" mass="29822">MERSYQILFEILYEKYSINEIVEMFEGPLRIYERDMLNYPVLDIGLGLGIDSIHFAKKGHKVFAVDNDDVLIKLFEIKIKEYEVQFHSKLDIEILNQSYPNIIIPETKLSLIIASNLFHFFDIETVRQSIIGLDKYLVQNSMIYIQVHSVNHPSNDLSKGDERFKHFKHYFKKEEVINLFYELNYDTIYVSEYNKLSPYDELNITKEWCVRQFIEFKKYKREDSRIQSFVEKNVKLSSEQCIIVIMRKK</sequence>
<evidence type="ECO:0000313" key="3">
    <source>
        <dbReference type="Proteomes" id="UP000808337"/>
    </source>
</evidence>
<dbReference type="Gene3D" id="3.40.50.150">
    <property type="entry name" value="Vaccinia Virus protein VP39"/>
    <property type="match status" value="1"/>
</dbReference>
<evidence type="ECO:0000259" key="1">
    <source>
        <dbReference type="Pfam" id="PF13649"/>
    </source>
</evidence>
<reference evidence="2 3" key="1">
    <citation type="submission" date="2020-10" db="EMBL/GenBank/DDBJ databases">
        <title>Connecting structure to function with the recovery of over 1000 high-quality activated sludge metagenome-assembled genomes encoding full-length rRNA genes using long-read sequencing.</title>
        <authorList>
            <person name="Singleton C.M."/>
            <person name="Petriglieri F."/>
            <person name="Kristensen J.M."/>
            <person name="Kirkegaard R.H."/>
            <person name="Michaelsen T.Y."/>
            <person name="Andersen M.H."/>
            <person name="Karst S.M."/>
            <person name="Dueholm M.S."/>
            <person name="Nielsen P.H."/>
            <person name="Albertsen M."/>
        </authorList>
    </citation>
    <scope>NUCLEOTIDE SEQUENCE [LARGE SCALE GENOMIC DNA]</scope>
    <source>
        <strain evidence="2">Ribe_18-Q3-R11-54_MAXAC.273</strain>
    </source>
</reference>
<name>A0A9D7SXU3_9BACT</name>
<dbReference type="EMBL" id="JADKGY010000008">
    <property type="protein sequence ID" value="MBK9982819.1"/>
    <property type="molecule type" value="Genomic_DNA"/>
</dbReference>
<dbReference type="AlphaFoldDB" id="A0A9D7SXU3"/>
<accession>A0A9D7SXU3</accession>
<dbReference type="InterPro" id="IPR041698">
    <property type="entry name" value="Methyltransf_25"/>
</dbReference>
<keyword evidence="2" id="KW-0808">Transferase</keyword>
<organism evidence="2 3">
    <name type="scientific">Candidatus Opimibacter skivensis</name>
    <dbReference type="NCBI Taxonomy" id="2982028"/>
    <lineage>
        <taxon>Bacteria</taxon>
        <taxon>Pseudomonadati</taxon>
        <taxon>Bacteroidota</taxon>
        <taxon>Saprospiria</taxon>
        <taxon>Saprospirales</taxon>
        <taxon>Saprospiraceae</taxon>
        <taxon>Candidatus Opimibacter</taxon>
    </lineage>
</organism>
<evidence type="ECO:0000313" key="2">
    <source>
        <dbReference type="EMBL" id="MBK9982819.1"/>
    </source>
</evidence>
<dbReference type="GO" id="GO:0032259">
    <property type="term" value="P:methylation"/>
    <property type="evidence" value="ECO:0007669"/>
    <property type="project" value="UniProtKB-KW"/>
</dbReference>
<gene>
    <name evidence="2" type="ORF">IPP15_10425</name>
</gene>
<dbReference type="InterPro" id="IPR029063">
    <property type="entry name" value="SAM-dependent_MTases_sf"/>
</dbReference>
<proteinExistence type="predicted"/>
<dbReference type="Pfam" id="PF13649">
    <property type="entry name" value="Methyltransf_25"/>
    <property type="match status" value="1"/>
</dbReference>
<feature type="domain" description="Methyltransferase" evidence="1">
    <location>
        <begin position="41"/>
        <end position="128"/>
    </location>
</feature>
<dbReference type="GO" id="GO:0008168">
    <property type="term" value="F:methyltransferase activity"/>
    <property type="evidence" value="ECO:0007669"/>
    <property type="project" value="UniProtKB-KW"/>
</dbReference>